<dbReference type="EMBL" id="WXEY01000044">
    <property type="protein sequence ID" value="MZP31460.1"/>
    <property type="molecule type" value="Genomic_DNA"/>
</dbReference>
<proteinExistence type="predicted"/>
<evidence type="ECO:0000313" key="2">
    <source>
        <dbReference type="Proteomes" id="UP000463470"/>
    </source>
</evidence>
<evidence type="ECO:0000313" key="1">
    <source>
        <dbReference type="EMBL" id="MZP31460.1"/>
    </source>
</evidence>
<comment type="caution">
    <text evidence="1">The sequence shown here is derived from an EMBL/GenBank/DDBJ whole genome shotgun (WGS) entry which is preliminary data.</text>
</comment>
<sequence length="79" mass="9397">MADRQNLPEDVRHQWIEDILSASPLFLCRFLGEDNHPLSPLLLYGMDLEAVIEDRLEQIPHEQLIRYLQELKEQKIRLC</sequence>
<gene>
    <name evidence="1" type="ORF">GTO91_17350</name>
</gene>
<name>A0A845LA13_9FIRM</name>
<keyword evidence="2" id="KW-1185">Reference proteome</keyword>
<dbReference type="AlphaFoldDB" id="A0A845LA13"/>
<accession>A0A845LA13</accession>
<organism evidence="1 2">
    <name type="scientific">Heliomicrobium undosum</name>
    <dbReference type="NCBI Taxonomy" id="121734"/>
    <lineage>
        <taxon>Bacteria</taxon>
        <taxon>Bacillati</taxon>
        <taxon>Bacillota</taxon>
        <taxon>Clostridia</taxon>
        <taxon>Eubacteriales</taxon>
        <taxon>Heliobacteriaceae</taxon>
        <taxon>Heliomicrobium</taxon>
    </lineage>
</organism>
<dbReference type="RefSeq" id="WP_161259974.1">
    <property type="nucleotide sequence ID" value="NZ_WXEY01000044.1"/>
</dbReference>
<protein>
    <submittedName>
        <fullName evidence="1">Uncharacterized protein</fullName>
    </submittedName>
</protein>
<reference evidence="1 2" key="1">
    <citation type="submission" date="2020-01" db="EMBL/GenBank/DDBJ databases">
        <title>Whole-genome sequence of Heliobacterium undosum DSM 13378.</title>
        <authorList>
            <person name="Kyndt J.A."/>
            <person name="Meyer T.E."/>
        </authorList>
    </citation>
    <scope>NUCLEOTIDE SEQUENCE [LARGE SCALE GENOMIC DNA]</scope>
    <source>
        <strain evidence="1 2">DSM 13378</strain>
    </source>
</reference>
<dbReference type="Proteomes" id="UP000463470">
    <property type="component" value="Unassembled WGS sequence"/>
</dbReference>
<dbReference type="OrthoDB" id="2083901at2"/>